<name>A0ACD3AS56_9AGAR</name>
<reference evidence="1 2" key="1">
    <citation type="journal article" date="2019" name="Nat. Ecol. Evol.">
        <title>Megaphylogeny resolves global patterns of mushroom evolution.</title>
        <authorList>
            <person name="Varga T."/>
            <person name="Krizsan K."/>
            <person name="Foldi C."/>
            <person name="Dima B."/>
            <person name="Sanchez-Garcia M."/>
            <person name="Sanchez-Ramirez S."/>
            <person name="Szollosi G.J."/>
            <person name="Szarkandi J.G."/>
            <person name="Papp V."/>
            <person name="Albert L."/>
            <person name="Andreopoulos W."/>
            <person name="Angelini C."/>
            <person name="Antonin V."/>
            <person name="Barry K.W."/>
            <person name="Bougher N.L."/>
            <person name="Buchanan P."/>
            <person name="Buyck B."/>
            <person name="Bense V."/>
            <person name="Catcheside P."/>
            <person name="Chovatia M."/>
            <person name="Cooper J."/>
            <person name="Damon W."/>
            <person name="Desjardin D."/>
            <person name="Finy P."/>
            <person name="Geml J."/>
            <person name="Haridas S."/>
            <person name="Hughes K."/>
            <person name="Justo A."/>
            <person name="Karasinski D."/>
            <person name="Kautmanova I."/>
            <person name="Kiss B."/>
            <person name="Kocsube S."/>
            <person name="Kotiranta H."/>
            <person name="LaButti K.M."/>
            <person name="Lechner B.E."/>
            <person name="Liimatainen K."/>
            <person name="Lipzen A."/>
            <person name="Lukacs Z."/>
            <person name="Mihaltcheva S."/>
            <person name="Morgado L.N."/>
            <person name="Niskanen T."/>
            <person name="Noordeloos M.E."/>
            <person name="Ohm R.A."/>
            <person name="Ortiz-Santana B."/>
            <person name="Ovrebo C."/>
            <person name="Racz N."/>
            <person name="Riley R."/>
            <person name="Savchenko A."/>
            <person name="Shiryaev A."/>
            <person name="Soop K."/>
            <person name="Spirin V."/>
            <person name="Szebenyi C."/>
            <person name="Tomsovsky M."/>
            <person name="Tulloss R.E."/>
            <person name="Uehling J."/>
            <person name="Grigoriev I.V."/>
            <person name="Vagvolgyi C."/>
            <person name="Papp T."/>
            <person name="Martin F.M."/>
            <person name="Miettinen O."/>
            <person name="Hibbett D.S."/>
            <person name="Nagy L.G."/>
        </authorList>
    </citation>
    <scope>NUCLEOTIDE SEQUENCE [LARGE SCALE GENOMIC DNA]</scope>
    <source>
        <strain evidence="1 2">NL-1719</strain>
    </source>
</reference>
<dbReference type="Proteomes" id="UP000308600">
    <property type="component" value="Unassembled WGS sequence"/>
</dbReference>
<evidence type="ECO:0000313" key="2">
    <source>
        <dbReference type="Proteomes" id="UP000308600"/>
    </source>
</evidence>
<gene>
    <name evidence="1" type="ORF">BDN72DRAFT_858339</name>
</gene>
<sequence length="443" mass="50877">MSEIQPQELHPKKKLILALDGTWQDGTAEKDRKLSTNIWKLARAIHRRDEGGYPQIVYYQSGVGTVDKSFGQWVSNKMESIVDGATGIGLARKVKEAYMFVARNWEPGDEIYIFGFSRGAYTARTVAGLIGDIGLLGKEDMESWWQIYENYLNCGKSSGKEKANQFLDPWRRKREKWEKTNVIGKFTIKVLGVFDTVGALGIPGFFPKRINFFGFNDLMLGRHVENAFHAMSLNENRHDFQVTKWQFGPNYRPVEGQTVKQVWFSGTHSDVGGGWEESDLSIISLMWMADNVKDMLYLDEHFLLHDSRFYPHREWGSYPPHDFFTGIRAPLGLLSDSDCRANAIDLGGNMKPGSPMEMLHPSVYEQNFSDAPNLWPKRMQKLIDDAFGEDGRVAELGEMEKKLKEECFTLERINRRENKDEDQYSDELEFQGMMNRIMTSPSE</sequence>
<evidence type="ECO:0000313" key="1">
    <source>
        <dbReference type="EMBL" id="TFK68548.1"/>
    </source>
</evidence>
<organism evidence="1 2">
    <name type="scientific">Pluteus cervinus</name>
    <dbReference type="NCBI Taxonomy" id="181527"/>
    <lineage>
        <taxon>Eukaryota</taxon>
        <taxon>Fungi</taxon>
        <taxon>Dikarya</taxon>
        <taxon>Basidiomycota</taxon>
        <taxon>Agaricomycotina</taxon>
        <taxon>Agaricomycetes</taxon>
        <taxon>Agaricomycetidae</taxon>
        <taxon>Agaricales</taxon>
        <taxon>Pluteineae</taxon>
        <taxon>Pluteaceae</taxon>
        <taxon>Pluteus</taxon>
    </lineage>
</organism>
<proteinExistence type="predicted"/>
<dbReference type="EMBL" id="ML208349">
    <property type="protein sequence ID" value="TFK68548.1"/>
    <property type="molecule type" value="Genomic_DNA"/>
</dbReference>
<keyword evidence="2" id="KW-1185">Reference proteome</keyword>
<accession>A0ACD3AS56</accession>
<protein>
    <submittedName>
        <fullName evidence="1">Uncharacterized protein</fullName>
    </submittedName>
</protein>